<accession>A0ABS8I471</accession>
<comment type="caution">
    <text evidence="1">The sequence shown here is derived from an EMBL/GenBank/DDBJ whole genome shotgun (WGS) entry which is preliminary data.</text>
</comment>
<keyword evidence="2" id="KW-1185">Reference proteome</keyword>
<dbReference type="RefSeq" id="WP_229483840.1">
    <property type="nucleotide sequence ID" value="NZ_JAIVFQ010000006.1"/>
</dbReference>
<dbReference type="Proteomes" id="UP001199525">
    <property type="component" value="Unassembled WGS sequence"/>
</dbReference>
<protein>
    <submittedName>
        <fullName evidence="1">Uncharacterized protein</fullName>
    </submittedName>
</protein>
<gene>
    <name evidence="1" type="ORF">LC586_06880</name>
</gene>
<dbReference type="EMBL" id="JAIVFQ010000006">
    <property type="protein sequence ID" value="MCC5598946.1"/>
    <property type="molecule type" value="Genomic_DNA"/>
</dbReference>
<organism evidence="1 2">
    <name type="scientific">Nostoc favosum CHAB5714</name>
    <dbReference type="NCBI Taxonomy" id="2780399"/>
    <lineage>
        <taxon>Bacteria</taxon>
        <taxon>Bacillati</taxon>
        <taxon>Cyanobacteriota</taxon>
        <taxon>Cyanophyceae</taxon>
        <taxon>Nostocales</taxon>
        <taxon>Nostocaceae</taxon>
        <taxon>Nostoc</taxon>
        <taxon>Nostoc favosum</taxon>
    </lineage>
</organism>
<reference evidence="1 2" key="1">
    <citation type="journal article" date="2021" name="Microorganisms">
        <title>Genome Evolution of Filamentous Cyanobacterium Nostoc Species: From Facultative Symbiosis to Free Living.</title>
        <authorList>
            <person name="Huo D."/>
            <person name="Li H."/>
            <person name="Cai F."/>
            <person name="Guo X."/>
            <person name="Qiao Z."/>
            <person name="Wang W."/>
            <person name="Yu G."/>
            <person name="Li R."/>
        </authorList>
    </citation>
    <scope>NUCLEOTIDE SEQUENCE [LARGE SCALE GENOMIC DNA]</scope>
    <source>
        <strain evidence="1 2">CHAB 5714</strain>
    </source>
</reference>
<proteinExistence type="predicted"/>
<sequence>MQKQHIEKINEILLRYFCGSRFLGINPTMDNIPLVAANLQKSTHSFSEGQLLYIYNGFWGMNERVQVVGRHRRKHRLILGVCPIKSLSNFRPKLVYEPAVIRKLHGECIDGGIFMGFFDLPGEFVYIKDYIQAIR</sequence>
<evidence type="ECO:0000313" key="1">
    <source>
        <dbReference type="EMBL" id="MCC5598946.1"/>
    </source>
</evidence>
<name>A0ABS8I471_9NOSO</name>
<evidence type="ECO:0000313" key="2">
    <source>
        <dbReference type="Proteomes" id="UP001199525"/>
    </source>
</evidence>